<feature type="transmembrane region" description="Helical" evidence="1">
    <location>
        <begin position="86"/>
        <end position="107"/>
    </location>
</feature>
<evidence type="ECO:0000313" key="3">
    <source>
        <dbReference type="Proteomes" id="UP000288805"/>
    </source>
</evidence>
<reference evidence="2 3" key="1">
    <citation type="journal article" date="2018" name="PLoS Genet.">
        <title>Population sequencing reveals clonal diversity and ancestral inbreeding in the grapevine cultivar Chardonnay.</title>
        <authorList>
            <person name="Roach M.J."/>
            <person name="Johnson D.L."/>
            <person name="Bohlmann J."/>
            <person name="van Vuuren H.J."/>
            <person name="Jones S.J."/>
            <person name="Pretorius I.S."/>
            <person name="Schmidt S.A."/>
            <person name="Borneman A.R."/>
        </authorList>
    </citation>
    <scope>NUCLEOTIDE SEQUENCE [LARGE SCALE GENOMIC DNA]</scope>
    <source>
        <strain evidence="3">cv. Chardonnay</strain>
        <tissue evidence="2">Leaf</tissue>
    </source>
</reference>
<dbReference type="EMBL" id="QGNW01001806">
    <property type="protein sequence ID" value="RVW30200.1"/>
    <property type="molecule type" value="Genomic_DNA"/>
</dbReference>
<organism evidence="2 3">
    <name type="scientific">Vitis vinifera</name>
    <name type="common">Grape</name>
    <dbReference type="NCBI Taxonomy" id="29760"/>
    <lineage>
        <taxon>Eukaryota</taxon>
        <taxon>Viridiplantae</taxon>
        <taxon>Streptophyta</taxon>
        <taxon>Embryophyta</taxon>
        <taxon>Tracheophyta</taxon>
        <taxon>Spermatophyta</taxon>
        <taxon>Magnoliopsida</taxon>
        <taxon>eudicotyledons</taxon>
        <taxon>Gunneridae</taxon>
        <taxon>Pentapetalae</taxon>
        <taxon>rosids</taxon>
        <taxon>Vitales</taxon>
        <taxon>Vitaceae</taxon>
        <taxon>Viteae</taxon>
        <taxon>Vitis</taxon>
    </lineage>
</organism>
<keyword evidence="1" id="KW-0472">Membrane</keyword>
<accession>A0A438D3Z3</accession>
<proteinExistence type="predicted"/>
<name>A0A438D3Z3_VITVI</name>
<keyword evidence="1" id="KW-1133">Transmembrane helix</keyword>
<dbReference type="AlphaFoldDB" id="A0A438D3Z3"/>
<protein>
    <submittedName>
        <fullName evidence="2">Uncharacterized protein</fullName>
    </submittedName>
</protein>
<gene>
    <name evidence="2" type="ORF">CK203_108980</name>
</gene>
<evidence type="ECO:0000313" key="2">
    <source>
        <dbReference type="EMBL" id="RVW30200.1"/>
    </source>
</evidence>
<dbReference type="Proteomes" id="UP000288805">
    <property type="component" value="Unassembled WGS sequence"/>
</dbReference>
<comment type="caution">
    <text evidence="2">The sequence shown here is derived from an EMBL/GenBank/DDBJ whole genome shotgun (WGS) entry which is preliminary data.</text>
</comment>
<evidence type="ECO:0000256" key="1">
    <source>
        <dbReference type="SAM" id="Phobius"/>
    </source>
</evidence>
<sequence length="186" mass="20602">MWKILVRGIPLGLVMNDMRAEGRGEHVIQPSADGADGWLVWEVPPSLLYRWVRMNVTHHGGDHGSRRRCTFCTMGVTIGSGMVPGLWPLVALVFQALGGLVLCALNLTTEIFYRVVFLLKTPADPGYIDSGSDLEFATWPLERWRALSCHSLANCLLSMVLRHSRSSSSPLPDERLREGVAIFASD</sequence>
<keyword evidence="1" id="KW-0812">Transmembrane</keyword>